<evidence type="ECO:0000313" key="2">
    <source>
        <dbReference type="Proteomes" id="UP001151760"/>
    </source>
</evidence>
<sequence length="171" mass="19073">MPKGSMTRAMLLSWARETNSGSVQMKGSKAKLYQIHFKGSCNGSMSKGSISKIALAFILRNIGVQTFQEYFSNDTRGRSLLTDLEVAFRKHSCYARDTDGVELLKGSCGSNFNQHYLFEDIMKVLPNCLLSKAIQAQIMVMASAFKSLELRTHPMNLAQEKEGALSEDYLD</sequence>
<accession>A0ABQ5BWF1</accession>
<organism evidence="1 2">
    <name type="scientific">Tanacetum coccineum</name>
    <dbReference type="NCBI Taxonomy" id="301880"/>
    <lineage>
        <taxon>Eukaryota</taxon>
        <taxon>Viridiplantae</taxon>
        <taxon>Streptophyta</taxon>
        <taxon>Embryophyta</taxon>
        <taxon>Tracheophyta</taxon>
        <taxon>Spermatophyta</taxon>
        <taxon>Magnoliopsida</taxon>
        <taxon>eudicotyledons</taxon>
        <taxon>Gunneridae</taxon>
        <taxon>Pentapetalae</taxon>
        <taxon>asterids</taxon>
        <taxon>campanulids</taxon>
        <taxon>Asterales</taxon>
        <taxon>Asteraceae</taxon>
        <taxon>Asteroideae</taxon>
        <taxon>Anthemideae</taxon>
        <taxon>Anthemidinae</taxon>
        <taxon>Tanacetum</taxon>
    </lineage>
</organism>
<keyword evidence="2" id="KW-1185">Reference proteome</keyword>
<protein>
    <submittedName>
        <fullName evidence="1">Uncharacterized protein</fullName>
    </submittedName>
</protein>
<comment type="caution">
    <text evidence="1">The sequence shown here is derived from an EMBL/GenBank/DDBJ whole genome shotgun (WGS) entry which is preliminary data.</text>
</comment>
<dbReference type="Proteomes" id="UP001151760">
    <property type="component" value="Unassembled WGS sequence"/>
</dbReference>
<gene>
    <name evidence="1" type="ORF">Tco_0875890</name>
</gene>
<proteinExistence type="predicted"/>
<reference evidence="1" key="2">
    <citation type="submission" date="2022-01" db="EMBL/GenBank/DDBJ databases">
        <authorList>
            <person name="Yamashiro T."/>
            <person name="Shiraishi A."/>
            <person name="Satake H."/>
            <person name="Nakayama K."/>
        </authorList>
    </citation>
    <scope>NUCLEOTIDE SEQUENCE</scope>
</reference>
<name>A0ABQ5BWF1_9ASTR</name>
<dbReference type="EMBL" id="BQNB010013536">
    <property type="protein sequence ID" value="GJT17184.1"/>
    <property type="molecule type" value="Genomic_DNA"/>
</dbReference>
<evidence type="ECO:0000313" key="1">
    <source>
        <dbReference type="EMBL" id="GJT17184.1"/>
    </source>
</evidence>
<reference evidence="1" key="1">
    <citation type="journal article" date="2022" name="Int. J. Mol. Sci.">
        <title>Draft Genome of Tanacetum Coccineum: Genomic Comparison of Closely Related Tanacetum-Family Plants.</title>
        <authorList>
            <person name="Yamashiro T."/>
            <person name="Shiraishi A."/>
            <person name="Nakayama K."/>
            <person name="Satake H."/>
        </authorList>
    </citation>
    <scope>NUCLEOTIDE SEQUENCE</scope>
</reference>